<evidence type="ECO:0000256" key="10">
    <source>
        <dbReference type="RuleBase" id="RU003826"/>
    </source>
</evidence>
<evidence type="ECO:0000256" key="2">
    <source>
        <dbReference type="ARBA" id="ARBA00022679"/>
    </source>
</evidence>
<feature type="binding site" evidence="9">
    <location>
        <begin position="132"/>
        <end position="134"/>
    </location>
    <ligand>
        <name>2-[(2R,5Z)-2-carboxy-4-methylthiazol-5(2H)-ylidene]ethyl phosphate</name>
        <dbReference type="ChEBI" id="CHEBI:62899"/>
    </ligand>
</feature>
<evidence type="ECO:0000259" key="12">
    <source>
        <dbReference type="Pfam" id="PF02581"/>
    </source>
</evidence>
<dbReference type="UniPathway" id="UPA00060">
    <property type="reaction ID" value="UER00141"/>
</dbReference>
<comment type="similarity">
    <text evidence="9 10">Belongs to the thiamine-phosphate synthase family.</text>
</comment>
<gene>
    <name evidence="9 13" type="primary">thiE</name>
    <name evidence="13" type="ORF">ENO47_09570</name>
</gene>
<evidence type="ECO:0000256" key="3">
    <source>
        <dbReference type="ARBA" id="ARBA00022723"/>
    </source>
</evidence>
<comment type="caution">
    <text evidence="9">Lacks conserved residue(s) required for the propagation of feature annotation.</text>
</comment>
<dbReference type="GO" id="GO:0009229">
    <property type="term" value="P:thiamine diphosphate biosynthetic process"/>
    <property type="evidence" value="ECO:0007669"/>
    <property type="project" value="UniProtKB-UniRule"/>
</dbReference>
<dbReference type="PANTHER" id="PTHR20857:SF15">
    <property type="entry name" value="THIAMINE-PHOSPHATE SYNTHASE"/>
    <property type="match status" value="1"/>
</dbReference>
<dbReference type="PANTHER" id="PTHR20857">
    <property type="entry name" value="THIAMINE-PHOSPHATE PYROPHOSPHORYLASE"/>
    <property type="match status" value="1"/>
</dbReference>
<comment type="caution">
    <text evidence="13">The sequence shown here is derived from an EMBL/GenBank/DDBJ whole genome shotgun (WGS) entry which is preliminary data.</text>
</comment>
<dbReference type="EC" id="2.5.1.3" evidence="9"/>
<feature type="binding site" evidence="9">
    <location>
        <position position="135"/>
    </location>
    <ligand>
        <name>4-amino-2-methyl-5-(diphosphooxymethyl)pyrimidine</name>
        <dbReference type="ChEBI" id="CHEBI:57841"/>
    </ligand>
</feature>
<dbReference type="GO" id="GO:0000287">
    <property type="term" value="F:magnesium ion binding"/>
    <property type="evidence" value="ECO:0007669"/>
    <property type="project" value="UniProtKB-UniRule"/>
</dbReference>
<feature type="binding site" evidence="9">
    <location>
        <begin position="36"/>
        <end position="40"/>
    </location>
    <ligand>
        <name>4-amino-2-methyl-5-(diphosphooxymethyl)pyrimidine</name>
        <dbReference type="ChEBI" id="CHEBI:57841"/>
    </ligand>
</feature>
<accession>A0A7C2ZJ73</accession>
<dbReference type="InterPro" id="IPR034291">
    <property type="entry name" value="TMP_synthase"/>
</dbReference>
<dbReference type="HAMAP" id="MF_00097">
    <property type="entry name" value="TMP_synthase"/>
    <property type="match status" value="1"/>
</dbReference>
<dbReference type="EMBL" id="DSFP01000080">
    <property type="protein sequence ID" value="HEW46887.1"/>
    <property type="molecule type" value="Genomic_DNA"/>
</dbReference>
<dbReference type="SUPFAM" id="SSF51391">
    <property type="entry name" value="Thiamin phosphate synthase"/>
    <property type="match status" value="1"/>
</dbReference>
<dbReference type="GO" id="GO:0009228">
    <property type="term" value="P:thiamine biosynthetic process"/>
    <property type="evidence" value="ECO:0007669"/>
    <property type="project" value="UniProtKB-KW"/>
</dbReference>
<dbReference type="GO" id="GO:0005737">
    <property type="term" value="C:cytoplasm"/>
    <property type="evidence" value="ECO:0007669"/>
    <property type="project" value="TreeGrafter"/>
</dbReference>
<comment type="cofactor">
    <cofactor evidence="9">
        <name>Mg(2+)</name>
        <dbReference type="ChEBI" id="CHEBI:18420"/>
    </cofactor>
    <text evidence="9">Binds 1 Mg(2+) ion per subunit.</text>
</comment>
<comment type="pathway">
    <text evidence="1 9 11">Cofactor biosynthesis; thiamine diphosphate biosynthesis; thiamine phosphate from 4-amino-2-methyl-5-diphosphomethylpyrimidine and 4-methyl-5-(2-phosphoethyl)-thiazole: step 1/1.</text>
</comment>
<evidence type="ECO:0000256" key="5">
    <source>
        <dbReference type="ARBA" id="ARBA00022977"/>
    </source>
</evidence>
<comment type="catalytic activity">
    <reaction evidence="8 9 10">
        <text>2-[(2R,5Z)-2-carboxy-4-methylthiazol-5(2H)-ylidene]ethyl phosphate + 4-amino-2-methyl-5-(diphosphooxymethyl)pyrimidine + 2 H(+) = thiamine phosphate + CO2 + diphosphate</text>
        <dbReference type="Rhea" id="RHEA:47844"/>
        <dbReference type="ChEBI" id="CHEBI:15378"/>
        <dbReference type="ChEBI" id="CHEBI:16526"/>
        <dbReference type="ChEBI" id="CHEBI:33019"/>
        <dbReference type="ChEBI" id="CHEBI:37575"/>
        <dbReference type="ChEBI" id="CHEBI:57841"/>
        <dbReference type="ChEBI" id="CHEBI:62899"/>
        <dbReference type="EC" id="2.5.1.3"/>
    </reaction>
</comment>
<evidence type="ECO:0000256" key="7">
    <source>
        <dbReference type="ARBA" id="ARBA00047851"/>
    </source>
</evidence>
<feature type="binding site" evidence="9">
    <location>
        <position position="69"/>
    </location>
    <ligand>
        <name>Mg(2+)</name>
        <dbReference type="ChEBI" id="CHEBI:18420"/>
    </ligand>
</feature>
<comment type="catalytic activity">
    <reaction evidence="6 9 10">
        <text>4-methyl-5-(2-phosphooxyethyl)-thiazole + 4-amino-2-methyl-5-(diphosphooxymethyl)pyrimidine + H(+) = thiamine phosphate + diphosphate</text>
        <dbReference type="Rhea" id="RHEA:22328"/>
        <dbReference type="ChEBI" id="CHEBI:15378"/>
        <dbReference type="ChEBI" id="CHEBI:33019"/>
        <dbReference type="ChEBI" id="CHEBI:37575"/>
        <dbReference type="ChEBI" id="CHEBI:57841"/>
        <dbReference type="ChEBI" id="CHEBI:58296"/>
        <dbReference type="EC" id="2.5.1.3"/>
    </reaction>
</comment>
<evidence type="ECO:0000256" key="1">
    <source>
        <dbReference type="ARBA" id="ARBA00005165"/>
    </source>
</evidence>
<feature type="domain" description="Thiamine phosphate synthase/TenI" evidence="12">
    <location>
        <begin position="8"/>
        <end position="182"/>
    </location>
</feature>
<feature type="binding site" evidence="9">
    <location>
        <position position="68"/>
    </location>
    <ligand>
        <name>4-amino-2-methyl-5-(diphosphooxymethyl)pyrimidine</name>
        <dbReference type="ChEBI" id="CHEBI:57841"/>
    </ligand>
</feature>
<evidence type="ECO:0000256" key="11">
    <source>
        <dbReference type="RuleBase" id="RU004253"/>
    </source>
</evidence>
<dbReference type="GO" id="GO:0004789">
    <property type="term" value="F:thiamine-phosphate diphosphorylase activity"/>
    <property type="evidence" value="ECO:0007669"/>
    <property type="project" value="UniProtKB-UniRule"/>
</dbReference>
<reference evidence="13" key="1">
    <citation type="journal article" date="2020" name="mSystems">
        <title>Genome- and Community-Level Interaction Insights into Carbon Utilization and Element Cycling Functions of Hydrothermarchaeota in Hydrothermal Sediment.</title>
        <authorList>
            <person name="Zhou Z."/>
            <person name="Liu Y."/>
            <person name="Xu W."/>
            <person name="Pan J."/>
            <person name="Luo Z.H."/>
            <person name="Li M."/>
        </authorList>
    </citation>
    <scope>NUCLEOTIDE SEQUENCE [LARGE SCALE GENOMIC DNA]</scope>
    <source>
        <strain evidence="13">SpSt-132</strain>
    </source>
</reference>
<keyword evidence="5 9" id="KW-0784">Thiamine biosynthesis</keyword>
<feature type="binding site" evidence="9">
    <location>
        <position position="106"/>
    </location>
    <ligand>
        <name>4-amino-2-methyl-5-(diphosphooxymethyl)pyrimidine</name>
        <dbReference type="ChEBI" id="CHEBI:57841"/>
    </ligand>
</feature>
<comment type="function">
    <text evidence="9">Condenses 4-methyl-5-(beta-hydroxyethyl)thiazole monophosphate (THZ-P) and 2-methyl-4-amino-5-hydroxymethyl pyrimidine pyrophosphate (HMP-PP) to form thiamine monophosphate (TMP).</text>
</comment>
<dbReference type="Gene3D" id="3.20.20.70">
    <property type="entry name" value="Aldolase class I"/>
    <property type="match status" value="1"/>
</dbReference>
<evidence type="ECO:0000256" key="6">
    <source>
        <dbReference type="ARBA" id="ARBA00047334"/>
    </source>
</evidence>
<dbReference type="InterPro" id="IPR013785">
    <property type="entry name" value="Aldolase_TIM"/>
</dbReference>
<keyword evidence="2 9" id="KW-0808">Transferase</keyword>
<evidence type="ECO:0000313" key="13">
    <source>
        <dbReference type="EMBL" id="HEW46887.1"/>
    </source>
</evidence>
<dbReference type="InterPro" id="IPR022998">
    <property type="entry name" value="ThiamineP_synth_TenI"/>
</dbReference>
<name>A0A7C2ZJ73_9AQUI</name>
<evidence type="ECO:0000256" key="8">
    <source>
        <dbReference type="ARBA" id="ARBA00047883"/>
    </source>
</evidence>
<evidence type="ECO:0000256" key="4">
    <source>
        <dbReference type="ARBA" id="ARBA00022842"/>
    </source>
</evidence>
<organism evidence="13">
    <name type="scientific">Hydrogenobacter sp</name>
    <dbReference type="NCBI Taxonomy" id="2152829"/>
    <lineage>
        <taxon>Bacteria</taxon>
        <taxon>Pseudomonadati</taxon>
        <taxon>Aquificota</taxon>
        <taxon>Aquificia</taxon>
        <taxon>Aquificales</taxon>
        <taxon>Aquificaceae</taxon>
        <taxon>Hydrogenobacter</taxon>
    </lineage>
</organism>
<dbReference type="CDD" id="cd00564">
    <property type="entry name" value="TMP_TenI"/>
    <property type="match status" value="1"/>
</dbReference>
<dbReference type="NCBIfam" id="TIGR00693">
    <property type="entry name" value="thiE"/>
    <property type="match status" value="1"/>
</dbReference>
<protein>
    <recommendedName>
        <fullName evidence="9">Thiamine-phosphate synthase</fullName>
        <shortName evidence="9">TP synthase</shortName>
        <shortName evidence="9">TPS</shortName>
        <ecNumber evidence="9">2.5.1.3</ecNumber>
    </recommendedName>
    <alternativeName>
        <fullName evidence="9">Thiamine-phosphate pyrophosphorylase</fullName>
        <shortName evidence="9">TMP pyrophosphorylase</shortName>
        <shortName evidence="9">TMP-PPase</shortName>
    </alternativeName>
</protein>
<dbReference type="InterPro" id="IPR036206">
    <property type="entry name" value="ThiamineP_synth_sf"/>
</dbReference>
<keyword evidence="3 9" id="KW-0479">Metal-binding</keyword>
<evidence type="ECO:0000256" key="9">
    <source>
        <dbReference type="HAMAP-Rule" id="MF_00097"/>
    </source>
</evidence>
<proteinExistence type="inferred from homology"/>
<dbReference type="Pfam" id="PF02581">
    <property type="entry name" value="TMP-TENI"/>
    <property type="match status" value="1"/>
</dbReference>
<sequence>MKLELPRLYAITDSKRYPDFLERLEKVLKKGVRMVQLREKQISGLEYYRLALKVREMTKDYGALLFINDRVDIALAVGADGVHLPEKGFPPSVVKRMAPGLLVGYSAHSLEEALYAQREGADFITLSPIFKTQSHLERKPIGLVVLRDVSQSLSIPVYALGGITWDRIKLCYKNGAYGIAGIGLFFEHVDSDWGSNG</sequence>
<comment type="catalytic activity">
    <reaction evidence="7 9 10">
        <text>2-(2-carboxy-4-methylthiazol-5-yl)ethyl phosphate + 4-amino-2-methyl-5-(diphosphooxymethyl)pyrimidine + 2 H(+) = thiamine phosphate + CO2 + diphosphate</text>
        <dbReference type="Rhea" id="RHEA:47848"/>
        <dbReference type="ChEBI" id="CHEBI:15378"/>
        <dbReference type="ChEBI" id="CHEBI:16526"/>
        <dbReference type="ChEBI" id="CHEBI:33019"/>
        <dbReference type="ChEBI" id="CHEBI:37575"/>
        <dbReference type="ChEBI" id="CHEBI:57841"/>
        <dbReference type="ChEBI" id="CHEBI:62890"/>
        <dbReference type="EC" id="2.5.1.3"/>
    </reaction>
</comment>
<dbReference type="AlphaFoldDB" id="A0A7C2ZJ73"/>
<feature type="binding site" evidence="9">
    <location>
        <position position="162"/>
    </location>
    <ligand>
        <name>2-[(2R,5Z)-2-carboxy-4-methylthiazol-5(2H)-ylidene]ethyl phosphate</name>
        <dbReference type="ChEBI" id="CHEBI:62899"/>
    </ligand>
</feature>
<keyword evidence="4 9" id="KW-0460">Magnesium</keyword>